<dbReference type="GeneID" id="77728861"/>
<dbReference type="RefSeq" id="XP_052944350.1">
    <property type="nucleotide sequence ID" value="XM_053089656.1"/>
</dbReference>
<proteinExistence type="predicted"/>
<dbReference type="AlphaFoldDB" id="A0AA38LTD5"/>
<keyword evidence="3" id="KW-1185">Reference proteome</keyword>
<protein>
    <submittedName>
        <fullName evidence="2">Uncharacterized protein</fullName>
    </submittedName>
</protein>
<sequence length="233" mass="25610">MSDQDASHASHWPSSVTTLQEARPLVTFDLSFEVQPDIKPYDTRTTGWVREAFLKIYVDTFAHGFDAVWVPHEDPMIRGVHFVPSLEFTQTAHSIIKAVGDFVEEPSALPPRACKAYTTRMEGVMSSCLSEENESARKFPRRVRELGGELGRAATQIKRGGLLDEESITIALRRPADGADAVNVTRELEPVETGHGGIVSREIFTIGGAQLLDQGDSIPTGQPQVPKAKRGSR</sequence>
<feature type="region of interest" description="Disordered" evidence="1">
    <location>
        <begin position="212"/>
        <end position="233"/>
    </location>
</feature>
<reference evidence="2" key="1">
    <citation type="journal article" date="2022" name="G3 (Bethesda)">
        <title>High quality genome of the basidiomycete yeast Dioszegia hungarica PDD-24b-2 isolated from cloud water.</title>
        <authorList>
            <person name="Jarrige D."/>
            <person name="Haridas S."/>
            <person name="Bleykasten-Grosshans C."/>
            <person name="Joly M."/>
            <person name="Nadalig T."/>
            <person name="Sancelme M."/>
            <person name="Vuilleumier S."/>
            <person name="Grigoriev I.V."/>
            <person name="Amato P."/>
            <person name="Bringel F."/>
        </authorList>
    </citation>
    <scope>NUCLEOTIDE SEQUENCE</scope>
    <source>
        <strain evidence="2">PDD-24b-2</strain>
    </source>
</reference>
<organism evidence="2 3">
    <name type="scientific">Dioszegia hungarica</name>
    <dbReference type="NCBI Taxonomy" id="4972"/>
    <lineage>
        <taxon>Eukaryota</taxon>
        <taxon>Fungi</taxon>
        <taxon>Dikarya</taxon>
        <taxon>Basidiomycota</taxon>
        <taxon>Agaricomycotina</taxon>
        <taxon>Tremellomycetes</taxon>
        <taxon>Tremellales</taxon>
        <taxon>Bulleribasidiaceae</taxon>
        <taxon>Dioszegia</taxon>
    </lineage>
</organism>
<dbReference type="Proteomes" id="UP001164286">
    <property type="component" value="Unassembled WGS sequence"/>
</dbReference>
<evidence type="ECO:0000256" key="1">
    <source>
        <dbReference type="SAM" id="MobiDB-lite"/>
    </source>
</evidence>
<evidence type="ECO:0000313" key="3">
    <source>
        <dbReference type="Proteomes" id="UP001164286"/>
    </source>
</evidence>
<gene>
    <name evidence="2" type="ORF">MKK02DRAFT_37451</name>
</gene>
<dbReference type="EMBL" id="JAKWFO010000006">
    <property type="protein sequence ID" value="KAI9634573.1"/>
    <property type="molecule type" value="Genomic_DNA"/>
</dbReference>
<evidence type="ECO:0000313" key="2">
    <source>
        <dbReference type="EMBL" id="KAI9634573.1"/>
    </source>
</evidence>
<accession>A0AA38LTD5</accession>
<name>A0AA38LTD5_9TREE</name>
<comment type="caution">
    <text evidence="2">The sequence shown here is derived from an EMBL/GenBank/DDBJ whole genome shotgun (WGS) entry which is preliminary data.</text>
</comment>